<accession>A0A1Q4HI77</accession>
<dbReference type="PANTHER" id="PTHR38110">
    <property type="entry name" value="CHROMOSOME 23, WHOLE GENOME SHOTGUN SEQUENCE"/>
    <property type="match status" value="1"/>
</dbReference>
<evidence type="ECO:0000259" key="3">
    <source>
        <dbReference type="Pfam" id="PF20789"/>
    </source>
</evidence>
<dbReference type="InterPro" id="IPR042171">
    <property type="entry name" value="Acyl-CoA_hotdog"/>
</dbReference>
<evidence type="ECO:0000259" key="2">
    <source>
        <dbReference type="Pfam" id="PF13622"/>
    </source>
</evidence>
<dbReference type="AlphaFoldDB" id="A0A1Q4HI77"/>
<dbReference type="Gene3D" id="2.40.160.210">
    <property type="entry name" value="Acyl-CoA thioesterase, double hotdog domain"/>
    <property type="match status" value="1"/>
</dbReference>
<dbReference type="InterPro" id="IPR049450">
    <property type="entry name" value="ACOT8-like_C"/>
</dbReference>
<reference evidence="4 5" key="1">
    <citation type="submission" date="2016-09" db="EMBL/GenBank/DDBJ databases">
        <title>genome sequences of unsequenced Mycobacteria.</title>
        <authorList>
            <person name="Greninger A.L."/>
            <person name="Jerome K.R."/>
            <person name="Mcnair B."/>
            <person name="Wallis C."/>
            <person name="Fang F."/>
        </authorList>
    </citation>
    <scope>NUCLEOTIDE SEQUENCE [LARGE SCALE GENOMIC DNA]</scope>
    <source>
        <strain evidence="4 5">BM1</strain>
    </source>
</reference>
<dbReference type="InterPro" id="IPR049449">
    <property type="entry name" value="TesB_ACOT8-like_N"/>
</dbReference>
<dbReference type="STRING" id="1801.BRW64_07600"/>
<name>A0A1Q4HI77_9MYCO</name>
<dbReference type="Pfam" id="PF20789">
    <property type="entry name" value="4HBT_3C"/>
    <property type="match status" value="1"/>
</dbReference>
<proteinExistence type="predicted"/>
<sequence length="272" mass="29649">MTERKGTPMTVLDNGIALERIEDGVLRGRTVPEWANMVGPFGGITAAVLVRAIELQSDVHGQPVALTANYLAPIVDGPFEISARAVRTNRTNQHWYVELSQDREVKTTATAVFGPRRDTWGDTELVRPSAPAPEDVPAGGAGPTWMSNYDMRYVTGGIPGETDGESDSSETLLWLRDNPARPWDFASLAAACDVFYPRVFRRLGRMLPAGTISFTVYFHADTETLAAQGTGHVLARARAQQFSAGHFDQSAQLWATDGALLATSHQIVYFKG</sequence>
<comment type="caution">
    <text evidence="4">The sequence shown here is derived from an EMBL/GenBank/DDBJ whole genome shotgun (WGS) entry which is preliminary data.</text>
</comment>
<gene>
    <name evidence="4" type="ORF">BV510_00340</name>
</gene>
<evidence type="ECO:0000313" key="4">
    <source>
        <dbReference type="EMBL" id="OPE56300.1"/>
    </source>
</evidence>
<dbReference type="InterPro" id="IPR029069">
    <property type="entry name" value="HotDog_dom_sf"/>
</dbReference>
<dbReference type="Pfam" id="PF13622">
    <property type="entry name" value="4HBT_3"/>
    <property type="match status" value="1"/>
</dbReference>
<organism evidence="4 5">
    <name type="scientific">Mycolicibacterium diernhoferi</name>
    <dbReference type="NCBI Taxonomy" id="1801"/>
    <lineage>
        <taxon>Bacteria</taxon>
        <taxon>Bacillati</taxon>
        <taxon>Actinomycetota</taxon>
        <taxon>Actinomycetes</taxon>
        <taxon>Mycobacteriales</taxon>
        <taxon>Mycobacteriaceae</taxon>
        <taxon>Mycolicibacterium</taxon>
    </lineage>
</organism>
<dbReference type="InterPro" id="IPR052389">
    <property type="entry name" value="Sec_Metab_Biosynth-Assoc"/>
</dbReference>
<dbReference type="PANTHER" id="PTHR38110:SF1">
    <property type="entry name" value="THIOESTERASE DOMAIN-CONTAINING PROTEIN"/>
    <property type="match status" value="1"/>
</dbReference>
<evidence type="ECO:0000256" key="1">
    <source>
        <dbReference type="SAM" id="MobiDB-lite"/>
    </source>
</evidence>
<feature type="region of interest" description="Disordered" evidence="1">
    <location>
        <begin position="120"/>
        <end position="141"/>
    </location>
</feature>
<feature type="domain" description="Acyl-CoA thioesterase-like N-terminal HotDog" evidence="2">
    <location>
        <begin position="32"/>
        <end position="114"/>
    </location>
</feature>
<evidence type="ECO:0000313" key="5">
    <source>
        <dbReference type="Proteomes" id="UP000191039"/>
    </source>
</evidence>
<feature type="domain" description="Acyl-CoA thioesterase-like C-terminal" evidence="3">
    <location>
        <begin position="130"/>
        <end position="269"/>
    </location>
</feature>
<protein>
    <submittedName>
        <fullName evidence="4">Acyl-CoA thioesterase</fullName>
    </submittedName>
</protein>
<dbReference type="EMBL" id="MIJD01000002">
    <property type="protein sequence ID" value="OPE56300.1"/>
    <property type="molecule type" value="Genomic_DNA"/>
</dbReference>
<dbReference type="SUPFAM" id="SSF54637">
    <property type="entry name" value="Thioesterase/thiol ester dehydrase-isomerase"/>
    <property type="match status" value="2"/>
</dbReference>
<dbReference type="Proteomes" id="UP000191039">
    <property type="component" value="Unassembled WGS sequence"/>
</dbReference>